<dbReference type="AlphaFoldDB" id="A0AAV7HIE1"/>
<proteinExistence type="predicted"/>
<keyword evidence="2" id="KW-1185">Reference proteome</keyword>
<evidence type="ECO:0000313" key="1">
    <source>
        <dbReference type="EMBL" id="KAH0467904.1"/>
    </source>
</evidence>
<dbReference type="EMBL" id="JAGFBR010000004">
    <property type="protein sequence ID" value="KAH0467904.1"/>
    <property type="molecule type" value="Genomic_DNA"/>
</dbReference>
<sequence length="226" mass="24958">MGSLNFEVDDEEIAAKRRAEFVPGAETAEEATEWELRVQLFDGSILNGILRMLNTGAVDEIRYADYVPSERRPEILKLFLSVVNNLGLPSFQVADLEKVTCKLCYFSCKISLERKTVKSNNVMYVSVDLGNFSAVLNAFSPSGATSIPQLGKTRACKLGSGSIGKSLVWFIGYGIHSGQSSPVFGDDKKSSWLKGSSNMPREVLSPQIQLVLYHNMLEINSMRFSS</sequence>
<protein>
    <submittedName>
        <fullName evidence="1">Uncharacterized protein</fullName>
    </submittedName>
</protein>
<reference evidence="1 2" key="1">
    <citation type="journal article" date="2021" name="Hortic Res">
        <title>Chromosome-scale assembly of the Dendrobium chrysotoxum genome enhances the understanding of orchid evolution.</title>
        <authorList>
            <person name="Zhang Y."/>
            <person name="Zhang G.Q."/>
            <person name="Zhang D."/>
            <person name="Liu X.D."/>
            <person name="Xu X.Y."/>
            <person name="Sun W.H."/>
            <person name="Yu X."/>
            <person name="Zhu X."/>
            <person name="Wang Z.W."/>
            <person name="Zhao X."/>
            <person name="Zhong W.Y."/>
            <person name="Chen H."/>
            <person name="Yin W.L."/>
            <person name="Huang T."/>
            <person name="Niu S.C."/>
            <person name="Liu Z.J."/>
        </authorList>
    </citation>
    <scope>NUCLEOTIDE SEQUENCE [LARGE SCALE GENOMIC DNA]</scope>
    <source>
        <strain evidence="1">Lindl</strain>
    </source>
</reference>
<organism evidence="1 2">
    <name type="scientific">Dendrobium chrysotoxum</name>
    <name type="common">Orchid</name>
    <dbReference type="NCBI Taxonomy" id="161865"/>
    <lineage>
        <taxon>Eukaryota</taxon>
        <taxon>Viridiplantae</taxon>
        <taxon>Streptophyta</taxon>
        <taxon>Embryophyta</taxon>
        <taxon>Tracheophyta</taxon>
        <taxon>Spermatophyta</taxon>
        <taxon>Magnoliopsida</taxon>
        <taxon>Liliopsida</taxon>
        <taxon>Asparagales</taxon>
        <taxon>Orchidaceae</taxon>
        <taxon>Epidendroideae</taxon>
        <taxon>Malaxideae</taxon>
        <taxon>Dendrobiinae</taxon>
        <taxon>Dendrobium</taxon>
    </lineage>
</organism>
<dbReference type="Proteomes" id="UP000775213">
    <property type="component" value="Unassembled WGS sequence"/>
</dbReference>
<name>A0AAV7HIE1_DENCH</name>
<evidence type="ECO:0000313" key="2">
    <source>
        <dbReference type="Proteomes" id="UP000775213"/>
    </source>
</evidence>
<accession>A0AAV7HIE1</accession>
<comment type="caution">
    <text evidence="1">The sequence shown here is derived from an EMBL/GenBank/DDBJ whole genome shotgun (WGS) entry which is preliminary data.</text>
</comment>
<gene>
    <name evidence="1" type="ORF">IEQ34_002937</name>
</gene>